<name>A0A1D3TSF3_9FIRM</name>
<evidence type="ECO:0000313" key="2">
    <source>
        <dbReference type="Proteomes" id="UP000199315"/>
    </source>
</evidence>
<evidence type="ECO:0000313" key="1">
    <source>
        <dbReference type="EMBL" id="SCP96787.1"/>
    </source>
</evidence>
<sequence>MKKTNSIDKTMEFLMSELHKEWDRTGATKASVLISLEEVEEVNKTLVATIMKRQEQADKAIDFKECVRLSKENYILLRLARKIKKEEDRTNKLALGLEFEVALDKEELKLFKGIFKSKVQ</sequence>
<keyword evidence="2" id="KW-1185">Reference proteome</keyword>
<gene>
    <name evidence="1" type="ORF">SAMN05421730_100678</name>
</gene>
<dbReference type="OrthoDB" id="1766184at2"/>
<dbReference type="Proteomes" id="UP000199315">
    <property type="component" value="Unassembled WGS sequence"/>
</dbReference>
<reference evidence="1 2" key="1">
    <citation type="submission" date="2016-09" db="EMBL/GenBank/DDBJ databases">
        <authorList>
            <person name="Capua I."/>
            <person name="De Benedictis P."/>
            <person name="Joannis T."/>
            <person name="Lombin L.H."/>
            <person name="Cattoli G."/>
        </authorList>
    </citation>
    <scope>NUCLEOTIDE SEQUENCE [LARGE SCALE GENOMIC DNA]</scope>
    <source>
        <strain evidence="1 2">GluBS11</strain>
    </source>
</reference>
<accession>A0A1D3TSF3</accession>
<dbReference type="EMBL" id="FMKA01000006">
    <property type="protein sequence ID" value="SCP96787.1"/>
    <property type="molecule type" value="Genomic_DNA"/>
</dbReference>
<dbReference type="RefSeq" id="WP_091232317.1">
    <property type="nucleotide sequence ID" value="NZ_FMKA01000006.1"/>
</dbReference>
<protein>
    <submittedName>
        <fullName evidence="1">Uncharacterized protein</fullName>
    </submittedName>
</protein>
<dbReference type="STRING" id="1619234.SAMN05421730_100678"/>
<organism evidence="1 2">
    <name type="scientific">Anaerobium acetethylicum</name>
    <dbReference type="NCBI Taxonomy" id="1619234"/>
    <lineage>
        <taxon>Bacteria</taxon>
        <taxon>Bacillati</taxon>
        <taxon>Bacillota</taxon>
        <taxon>Clostridia</taxon>
        <taxon>Lachnospirales</taxon>
        <taxon>Lachnospiraceae</taxon>
        <taxon>Anaerobium</taxon>
    </lineage>
</organism>
<proteinExistence type="predicted"/>
<dbReference type="AlphaFoldDB" id="A0A1D3TSF3"/>